<comment type="pathway">
    <text evidence="10">Cell wall biogenesis; peptidoglycan biosynthesis.</text>
</comment>
<evidence type="ECO:0000256" key="11">
    <source>
        <dbReference type="PIRNR" id="PIRNR002869"/>
    </source>
</evidence>
<evidence type="ECO:0000256" key="7">
    <source>
        <dbReference type="ARBA" id="ARBA00023136"/>
    </source>
</evidence>
<comment type="function">
    <text evidence="8 10 11">Involved in peptidoglycan biosynthesis. Transports lipid-linked peptidoglycan precursors from the inner to the outer leaflet of the cytoplasmic membrane.</text>
</comment>
<feature type="transmembrane region" description="Helical" evidence="10">
    <location>
        <begin position="148"/>
        <end position="170"/>
    </location>
</feature>
<dbReference type="GO" id="GO:0005886">
    <property type="term" value="C:plasma membrane"/>
    <property type="evidence" value="ECO:0007669"/>
    <property type="project" value="UniProtKB-SubCell"/>
</dbReference>
<reference evidence="12 13" key="1">
    <citation type="journal article" date="2014" name="Genome Announc.">
        <title>Draft genome sequences of eight enterohepatic helicobacter species isolated from both laboratory and wild rodents.</title>
        <authorList>
            <person name="Sheh A."/>
            <person name="Shen Z."/>
            <person name="Fox J.G."/>
        </authorList>
    </citation>
    <scope>NUCLEOTIDE SEQUENCE [LARGE SCALE GENOMIC DNA]</scope>
    <source>
        <strain evidence="12 13">MIT 01-6451</strain>
    </source>
</reference>
<evidence type="ECO:0000256" key="9">
    <source>
        <dbReference type="ARBA" id="ARBA00061532"/>
    </source>
</evidence>
<feature type="transmembrane region" description="Helical" evidence="10">
    <location>
        <begin position="259"/>
        <end position="280"/>
    </location>
</feature>
<dbReference type="Pfam" id="PF03023">
    <property type="entry name" value="MurJ"/>
    <property type="match status" value="1"/>
</dbReference>
<dbReference type="GO" id="GO:0015648">
    <property type="term" value="F:lipid-linked peptidoglycan transporter activity"/>
    <property type="evidence" value="ECO:0007669"/>
    <property type="project" value="UniProtKB-UniRule"/>
</dbReference>
<dbReference type="PANTHER" id="PTHR43486:SF1">
    <property type="entry name" value="LIPID II FLIPPASE MURJ-RELATED"/>
    <property type="match status" value="1"/>
</dbReference>
<dbReference type="EMBL" id="JRMQ02000003">
    <property type="protein sequence ID" value="TLE02221.1"/>
    <property type="molecule type" value="Genomic_DNA"/>
</dbReference>
<organism evidence="12 13">
    <name type="scientific">Helicobacter japonicus</name>
    <dbReference type="NCBI Taxonomy" id="425400"/>
    <lineage>
        <taxon>Bacteria</taxon>
        <taxon>Pseudomonadati</taxon>
        <taxon>Campylobacterota</taxon>
        <taxon>Epsilonproteobacteria</taxon>
        <taxon>Campylobacterales</taxon>
        <taxon>Helicobacteraceae</taxon>
        <taxon>Helicobacter</taxon>
    </lineage>
</organism>
<evidence type="ECO:0000256" key="10">
    <source>
        <dbReference type="HAMAP-Rule" id="MF_02078"/>
    </source>
</evidence>
<protein>
    <recommendedName>
        <fullName evidence="10">Probable lipid II flippase MurJ</fullName>
    </recommendedName>
</protein>
<keyword evidence="4 10" id="KW-0133">Cell shape</keyword>
<keyword evidence="6 10" id="KW-1133">Transmembrane helix</keyword>
<comment type="subcellular location">
    <subcellularLocation>
        <location evidence="1 10">Cell membrane</location>
        <topology evidence="1 10">Multi-pass membrane protein</topology>
    </subcellularLocation>
</comment>
<dbReference type="Proteomes" id="UP000029707">
    <property type="component" value="Unassembled WGS sequence"/>
</dbReference>
<feature type="transmembrane region" description="Helical" evidence="10">
    <location>
        <begin position="425"/>
        <end position="445"/>
    </location>
</feature>
<name>A0A4U8TNP4_9HELI</name>
<evidence type="ECO:0000256" key="4">
    <source>
        <dbReference type="ARBA" id="ARBA00022960"/>
    </source>
</evidence>
<dbReference type="STRING" id="425400.LS65_05090"/>
<feature type="transmembrane region" description="Helical" evidence="10">
    <location>
        <begin position="457"/>
        <end position="475"/>
    </location>
</feature>
<dbReference type="PRINTS" id="PR01806">
    <property type="entry name" value="VIRFACTRMVIN"/>
</dbReference>
<feature type="transmembrane region" description="Helical" evidence="10">
    <location>
        <begin position="400"/>
        <end position="419"/>
    </location>
</feature>
<dbReference type="RefSeq" id="WP_138129752.1">
    <property type="nucleotide sequence ID" value="NZ_CAJUDB010000002.1"/>
</dbReference>
<dbReference type="GO" id="GO:0009252">
    <property type="term" value="P:peptidoglycan biosynthetic process"/>
    <property type="evidence" value="ECO:0007669"/>
    <property type="project" value="UniProtKB-UniRule"/>
</dbReference>
<dbReference type="NCBIfam" id="TIGR01695">
    <property type="entry name" value="murJ_mviN"/>
    <property type="match status" value="1"/>
</dbReference>
<sequence length="494" mass="55606">MIKKAFLTNSSGILLSRIAGLVRDLCTAKLLGASVYSDIFFAAFKLPNLFRRVFGEGAFTQSFLPNFIHSRRKGMFALITFLIFALFILILSLLVMCFSGFFTKLLAYGFDDDTITLAKPIVAINFWYLELVFIVTFLSSLLQYKNCFWVNAYNTALLNVAMISALLLAHDKDSMQIVYMLSYSVLCGGVAQILLHFYPLYRLKYFKLLYVGIIELWQWISTKEPDSKLKQKIACAKSDIKTFFKQFFPAMLGSSTAQLATFTDTLLASFLAAGSISSLYYANRIFQFPLAIFAIAISTALFPLIAKAIKNKQTTQALNALKKSFWFLFIVLCMCVLGGVMLSEEIISLLYQWGQFSEDNTRIVAQVFSAYMIGLVPFGLSKIFSLWLYSYQMQGKAAKISAISLGCGVGFSLVLMHPFGAIGLALSGSLSGFVLFILTIRIFGFKRFLDIINNKKAWLLLIGIISLELLLLWYLKPYAKILVDTFHLFVRNLL</sequence>
<evidence type="ECO:0000256" key="1">
    <source>
        <dbReference type="ARBA" id="ARBA00004651"/>
    </source>
</evidence>
<keyword evidence="10 11" id="KW-0813">Transport</keyword>
<gene>
    <name evidence="10 12" type="primary">murJ</name>
    <name evidence="12" type="ORF">LS65_003530</name>
</gene>
<evidence type="ECO:0000256" key="6">
    <source>
        <dbReference type="ARBA" id="ARBA00022989"/>
    </source>
</evidence>
<proteinExistence type="inferred from homology"/>
<evidence type="ECO:0000313" key="12">
    <source>
        <dbReference type="EMBL" id="TLE02221.1"/>
    </source>
</evidence>
<dbReference type="GO" id="GO:0008360">
    <property type="term" value="P:regulation of cell shape"/>
    <property type="evidence" value="ECO:0007669"/>
    <property type="project" value="UniProtKB-UniRule"/>
</dbReference>
<evidence type="ECO:0000256" key="8">
    <source>
        <dbReference type="ARBA" id="ARBA00060041"/>
    </source>
</evidence>
<dbReference type="UniPathway" id="UPA00219"/>
<feature type="transmembrane region" description="Helical" evidence="10">
    <location>
        <begin position="176"/>
        <end position="198"/>
    </location>
</feature>
<feature type="transmembrane region" description="Helical" evidence="10">
    <location>
        <begin position="363"/>
        <end position="388"/>
    </location>
</feature>
<comment type="caution">
    <text evidence="12">The sequence shown here is derived from an EMBL/GenBank/DDBJ whole genome shotgun (WGS) entry which is preliminary data.</text>
</comment>
<feature type="transmembrane region" description="Helical" evidence="10">
    <location>
        <begin position="325"/>
        <end position="343"/>
    </location>
</feature>
<dbReference type="CDD" id="cd13123">
    <property type="entry name" value="MATE_MurJ_like"/>
    <property type="match status" value="1"/>
</dbReference>
<keyword evidence="3 10" id="KW-0812">Transmembrane</keyword>
<keyword evidence="10 11" id="KW-0961">Cell wall biogenesis/degradation</keyword>
<evidence type="ECO:0000256" key="3">
    <source>
        <dbReference type="ARBA" id="ARBA00022692"/>
    </source>
</evidence>
<dbReference type="AlphaFoldDB" id="A0A4U8TNP4"/>
<keyword evidence="2 10" id="KW-1003">Cell membrane</keyword>
<dbReference type="GO" id="GO:0071555">
    <property type="term" value="P:cell wall organization"/>
    <property type="evidence" value="ECO:0007669"/>
    <property type="project" value="UniProtKB-UniRule"/>
</dbReference>
<keyword evidence="7 10" id="KW-0472">Membrane</keyword>
<comment type="caution">
    <text evidence="10">Lacks conserved residue(s) required for the propagation of feature annotation.</text>
</comment>
<accession>A0A4U8TNP4</accession>
<comment type="similarity">
    <text evidence="9 10 11">Belongs to the MurJ/MviN family.</text>
</comment>
<feature type="transmembrane region" description="Helical" evidence="10">
    <location>
        <begin position="121"/>
        <end position="141"/>
    </location>
</feature>
<evidence type="ECO:0000256" key="5">
    <source>
        <dbReference type="ARBA" id="ARBA00022984"/>
    </source>
</evidence>
<dbReference type="OrthoDB" id="9786339at2"/>
<dbReference type="GeneID" id="82321397"/>
<dbReference type="InterPro" id="IPR004268">
    <property type="entry name" value="MurJ"/>
</dbReference>
<evidence type="ECO:0000256" key="2">
    <source>
        <dbReference type="ARBA" id="ARBA00022475"/>
    </source>
</evidence>
<feature type="transmembrane region" description="Helical" evidence="10">
    <location>
        <begin position="286"/>
        <end position="305"/>
    </location>
</feature>
<dbReference type="PIRSF" id="PIRSF002869">
    <property type="entry name" value="MviN"/>
    <property type="match status" value="1"/>
</dbReference>
<dbReference type="HAMAP" id="MF_02078">
    <property type="entry name" value="MurJ_MviN"/>
    <property type="match status" value="1"/>
</dbReference>
<keyword evidence="5 10" id="KW-0573">Peptidoglycan synthesis</keyword>
<keyword evidence="13" id="KW-1185">Reference proteome</keyword>
<dbReference type="PANTHER" id="PTHR43486">
    <property type="entry name" value="LIPID II FLIPPASE MURJ-RELATED"/>
    <property type="match status" value="1"/>
</dbReference>
<evidence type="ECO:0000313" key="13">
    <source>
        <dbReference type="Proteomes" id="UP000029707"/>
    </source>
</evidence>
<feature type="transmembrane region" description="Helical" evidence="10">
    <location>
        <begin position="76"/>
        <end position="101"/>
    </location>
</feature>